<evidence type="ECO:0000256" key="2">
    <source>
        <dbReference type="ARBA" id="ARBA00023002"/>
    </source>
</evidence>
<dbReference type="PROSITE" id="PS50404">
    <property type="entry name" value="GST_NTER"/>
    <property type="match status" value="1"/>
</dbReference>
<dbReference type="GeneID" id="100900789"/>
<dbReference type="SFLD" id="SFLDG00358">
    <property type="entry name" value="Main_(cytGST)"/>
    <property type="match status" value="1"/>
</dbReference>
<dbReference type="FunFam" id="1.20.1050.10:FF:000009">
    <property type="entry name" value="Glutathione S-transferase omega-1"/>
    <property type="match status" value="1"/>
</dbReference>
<dbReference type="Pfam" id="PF13417">
    <property type="entry name" value="GST_N_3"/>
    <property type="match status" value="1"/>
</dbReference>
<name>A0AAJ7L752_9ACAR</name>
<dbReference type="PANTHER" id="PTHR43968:SF6">
    <property type="entry name" value="GLUTATHIONE S-TRANSFERASE OMEGA"/>
    <property type="match status" value="1"/>
</dbReference>
<dbReference type="GO" id="GO:0045174">
    <property type="term" value="F:glutathione dehydrogenase (ascorbate) activity"/>
    <property type="evidence" value="ECO:0007669"/>
    <property type="project" value="TreeGrafter"/>
</dbReference>
<gene>
    <name evidence="5" type="primary">LOC100900789</name>
</gene>
<comment type="similarity">
    <text evidence="1">Belongs to the GST superfamily. Omega family.</text>
</comment>
<keyword evidence="4" id="KW-1185">Reference proteome</keyword>
<proteinExistence type="inferred from homology"/>
<dbReference type="AlphaFoldDB" id="A0AAJ7L752"/>
<dbReference type="Gene3D" id="3.40.30.10">
    <property type="entry name" value="Glutaredoxin"/>
    <property type="match status" value="1"/>
</dbReference>
<dbReference type="InterPro" id="IPR005442">
    <property type="entry name" value="GST_omega"/>
</dbReference>
<dbReference type="SUPFAM" id="SSF52833">
    <property type="entry name" value="Thioredoxin-like"/>
    <property type="match status" value="1"/>
</dbReference>
<dbReference type="SFLD" id="SFLDS00019">
    <property type="entry name" value="Glutathione_Transferase_(cytos"/>
    <property type="match status" value="1"/>
</dbReference>
<dbReference type="GO" id="GO:0004364">
    <property type="term" value="F:glutathione transferase activity"/>
    <property type="evidence" value="ECO:0007669"/>
    <property type="project" value="InterPro"/>
</dbReference>
<dbReference type="GO" id="GO:0006749">
    <property type="term" value="P:glutathione metabolic process"/>
    <property type="evidence" value="ECO:0007669"/>
    <property type="project" value="TreeGrafter"/>
</dbReference>
<evidence type="ECO:0000313" key="5">
    <source>
        <dbReference type="RefSeq" id="XP_018496135.1"/>
    </source>
</evidence>
<evidence type="ECO:0000259" key="3">
    <source>
        <dbReference type="PROSITE" id="PS50404"/>
    </source>
</evidence>
<dbReference type="InterPro" id="IPR004045">
    <property type="entry name" value="Glutathione_S-Trfase_N"/>
</dbReference>
<dbReference type="InterPro" id="IPR050983">
    <property type="entry name" value="GST_Omega/HSP26"/>
</dbReference>
<keyword evidence="2" id="KW-0560">Oxidoreductase</keyword>
<accession>A0AAJ7L752</accession>
<reference evidence="5" key="1">
    <citation type="submission" date="2025-08" db="UniProtKB">
        <authorList>
            <consortium name="RefSeq"/>
        </authorList>
    </citation>
    <scope>IDENTIFICATION</scope>
</reference>
<organism evidence="4 5">
    <name type="scientific">Galendromus occidentalis</name>
    <name type="common">western predatory mite</name>
    <dbReference type="NCBI Taxonomy" id="34638"/>
    <lineage>
        <taxon>Eukaryota</taxon>
        <taxon>Metazoa</taxon>
        <taxon>Ecdysozoa</taxon>
        <taxon>Arthropoda</taxon>
        <taxon>Chelicerata</taxon>
        <taxon>Arachnida</taxon>
        <taxon>Acari</taxon>
        <taxon>Parasitiformes</taxon>
        <taxon>Mesostigmata</taxon>
        <taxon>Gamasina</taxon>
        <taxon>Phytoseioidea</taxon>
        <taxon>Phytoseiidae</taxon>
        <taxon>Typhlodrominae</taxon>
        <taxon>Galendromus</taxon>
    </lineage>
</organism>
<sequence>MRTLSAVKLFQRISSEKSFCSLKMSIPLKAFAAGSIEPPRAEGALRIYSMRFCPFAMRPLLVLIAKEIPHEIVNINLSDKPEWYLKKYAPGKVPLLESDTVLLPESLIVSEYLEEAHPGRKLLPNDPYKKAQDKLLLDSFAYMPVFKSIFSQSEHVEGFEQFWKNAEIIENGLKTRGTKFLGGEQPGYLDLMIWPFFQIGVNAPKFRPELKLPRDSMPVLMEWTDSMLRTREVKELVDQDHLVEYMKARLEGKPNYDVGLES</sequence>
<dbReference type="InterPro" id="IPR036249">
    <property type="entry name" value="Thioredoxin-like_sf"/>
</dbReference>
<evidence type="ECO:0000313" key="4">
    <source>
        <dbReference type="Proteomes" id="UP000694867"/>
    </source>
</evidence>
<dbReference type="PANTHER" id="PTHR43968">
    <property type="match status" value="1"/>
</dbReference>
<dbReference type="InterPro" id="IPR040079">
    <property type="entry name" value="Glutathione_S-Trfase"/>
</dbReference>
<dbReference type="Gene3D" id="1.20.1050.10">
    <property type="match status" value="1"/>
</dbReference>
<dbReference type="PRINTS" id="PR01625">
    <property type="entry name" value="GSTRNSFRASEO"/>
</dbReference>
<dbReference type="KEGG" id="goe:100900789"/>
<dbReference type="InterPro" id="IPR036282">
    <property type="entry name" value="Glutathione-S-Trfase_C_sf"/>
</dbReference>
<dbReference type="GO" id="GO:0005737">
    <property type="term" value="C:cytoplasm"/>
    <property type="evidence" value="ECO:0007669"/>
    <property type="project" value="InterPro"/>
</dbReference>
<dbReference type="SUPFAM" id="SSF47616">
    <property type="entry name" value="GST C-terminal domain-like"/>
    <property type="match status" value="1"/>
</dbReference>
<protein>
    <submittedName>
        <fullName evidence="5">Pyrimidodiazepine synthase</fullName>
    </submittedName>
</protein>
<evidence type="ECO:0000256" key="1">
    <source>
        <dbReference type="ARBA" id="ARBA00011067"/>
    </source>
</evidence>
<dbReference type="FunFam" id="3.40.30.10:FF:000123">
    <property type="entry name" value="Glutathione transferase o1"/>
    <property type="match status" value="1"/>
</dbReference>
<dbReference type="Proteomes" id="UP000694867">
    <property type="component" value="Unplaced"/>
</dbReference>
<dbReference type="RefSeq" id="XP_018496135.1">
    <property type="nucleotide sequence ID" value="XM_018640619.1"/>
</dbReference>
<feature type="domain" description="GST N-terminal" evidence="3">
    <location>
        <begin position="43"/>
        <end position="121"/>
    </location>
</feature>